<proteinExistence type="predicted"/>
<dbReference type="AlphaFoldDB" id="A0A9P4WYH8"/>
<keyword evidence="3" id="KW-1185">Reference proteome</keyword>
<feature type="region of interest" description="Disordered" evidence="1">
    <location>
        <begin position="1"/>
        <end position="54"/>
    </location>
</feature>
<reference evidence="2" key="1">
    <citation type="submission" date="2019-04" db="EMBL/GenBank/DDBJ databases">
        <title>Sequencing of skin fungus with MAO and IRED activity.</title>
        <authorList>
            <person name="Marsaioli A.J."/>
            <person name="Bonatto J.M.C."/>
            <person name="Reis Junior O."/>
        </authorList>
    </citation>
    <scope>NUCLEOTIDE SEQUENCE</scope>
    <source>
        <strain evidence="2">28M1</strain>
    </source>
</reference>
<name>A0A9P4WYH8_9PLEO</name>
<dbReference type="OrthoDB" id="3796623at2759"/>
<dbReference type="EMBL" id="SWKV01000006">
    <property type="protein sequence ID" value="KAF3045636.1"/>
    <property type="molecule type" value="Genomic_DNA"/>
</dbReference>
<evidence type="ECO:0000313" key="2">
    <source>
        <dbReference type="EMBL" id="KAF3045636.1"/>
    </source>
</evidence>
<dbReference type="Proteomes" id="UP000758155">
    <property type="component" value="Unassembled WGS sequence"/>
</dbReference>
<evidence type="ECO:0000313" key="3">
    <source>
        <dbReference type="Proteomes" id="UP000758155"/>
    </source>
</evidence>
<evidence type="ECO:0000256" key="1">
    <source>
        <dbReference type="SAM" id="MobiDB-lite"/>
    </source>
</evidence>
<comment type="caution">
    <text evidence="2">The sequence shown here is derived from an EMBL/GenBank/DDBJ whole genome shotgun (WGS) entry which is preliminary data.</text>
</comment>
<sequence length="222" mass="27090">MTSFTYHHTRTRSRSRERTPPPLPRRTSIKRQRLFPSDSDDEYDDYPYSGAHRPLRALVTRNTPSQLERWNIWSAPHREERCDSGTEDTSRSRRRASFAERDDVDEEEEREFRLRIARLRERETRLGRAPARYHAESDDERASPRVWGAELFTRERCVSEEYEARERARSRSRERRRRERFWGDGEDEVVEREFDGERVVRYRRVKRTRTDEWRPLAGFRRT</sequence>
<protein>
    <submittedName>
        <fullName evidence="2">Uncharacterized protein</fullName>
    </submittedName>
</protein>
<feature type="region of interest" description="Disordered" evidence="1">
    <location>
        <begin position="80"/>
        <end position="100"/>
    </location>
</feature>
<organism evidence="2 3">
    <name type="scientific">Didymella heteroderae</name>
    <dbReference type="NCBI Taxonomy" id="1769908"/>
    <lineage>
        <taxon>Eukaryota</taxon>
        <taxon>Fungi</taxon>
        <taxon>Dikarya</taxon>
        <taxon>Ascomycota</taxon>
        <taxon>Pezizomycotina</taxon>
        <taxon>Dothideomycetes</taxon>
        <taxon>Pleosporomycetidae</taxon>
        <taxon>Pleosporales</taxon>
        <taxon>Pleosporineae</taxon>
        <taxon>Didymellaceae</taxon>
        <taxon>Didymella</taxon>
    </lineage>
</organism>
<accession>A0A9P4WYH8</accession>
<gene>
    <name evidence="2" type="ORF">E8E12_010866</name>
</gene>